<dbReference type="Proteomes" id="UP000184088">
    <property type="component" value="Unassembled WGS sequence"/>
</dbReference>
<dbReference type="EMBL" id="FQVH01000006">
    <property type="protein sequence ID" value="SHE82551.1"/>
    <property type="molecule type" value="Genomic_DNA"/>
</dbReference>
<accession>A0A1M4WMP6</accession>
<organism evidence="1 2">
    <name type="scientific">Caldanaerobius fijiensis DSM 17918</name>
    <dbReference type="NCBI Taxonomy" id="1121256"/>
    <lineage>
        <taxon>Bacteria</taxon>
        <taxon>Bacillati</taxon>
        <taxon>Bacillota</taxon>
        <taxon>Clostridia</taxon>
        <taxon>Thermoanaerobacterales</taxon>
        <taxon>Thermoanaerobacteraceae</taxon>
        <taxon>Caldanaerobius</taxon>
    </lineage>
</organism>
<name>A0A1M4WMP6_9THEO</name>
<reference evidence="1 2" key="1">
    <citation type="submission" date="2016-11" db="EMBL/GenBank/DDBJ databases">
        <authorList>
            <person name="Jaros S."/>
            <person name="Januszkiewicz K."/>
            <person name="Wedrychowicz H."/>
        </authorList>
    </citation>
    <scope>NUCLEOTIDE SEQUENCE [LARGE SCALE GENOMIC DNA]</scope>
    <source>
        <strain evidence="1 2">DSM 17918</strain>
    </source>
</reference>
<dbReference type="STRING" id="1121256.SAMN02746089_00855"/>
<gene>
    <name evidence="1" type="ORF">SAMN02746089_00855</name>
</gene>
<protein>
    <submittedName>
        <fullName evidence="1">Uncharacterized protein</fullName>
    </submittedName>
</protein>
<dbReference type="OrthoDB" id="1720838at2"/>
<sequence length="344" mass="39096">MYVLKKQLIPICIVILLLIGFLYIQAEKIYPVFLKSTNASISEDDVNIYFSLSSTQRGMALQRIAQATMKNLNLDWNNERIKTIVKKGKLTGSNADDLIVAISLLPDKGSLCIYRKSGKVYEYFQGINDLVPINEVEVINSKNGNNFIYLEEELNEKMGAFYKTTLAEMYGINGSGVKLVFSANKDYEADWNEAFDNKKNPSWLKLTENSNINISDKNNLRIVVTSQQKLLKSKTSDSVSAPQEEDFKLVKSRTLNEVFYWEPKLSTFIMGKALVFNDNTTTYNYDGLNFNPEGKIQKGEVVNIIDDMANNVENLAQDKNNYIMAMTNDGKIIYLLKDDIKILK</sequence>
<dbReference type="AlphaFoldDB" id="A0A1M4WMP6"/>
<evidence type="ECO:0000313" key="2">
    <source>
        <dbReference type="Proteomes" id="UP000184088"/>
    </source>
</evidence>
<proteinExistence type="predicted"/>
<evidence type="ECO:0000313" key="1">
    <source>
        <dbReference type="EMBL" id="SHE82551.1"/>
    </source>
</evidence>
<dbReference type="RefSeq" id="WP_073342031.1">
    <property type="nucleotide sequence ID" value="NZ_FQVH01000006.1"/>
</dbReference>
<keyword evidence="2" id="KW-1185">Reference proteome</keyword>